<sequence>MGNCWVCNLKDVVIYRRGNPRNDYFFNYESKYDIKCIYRVYRNIKFNKNLKFDSWRIPSDVTYFLLVFNTITEDFIILNDDYEVIFLVRRVWEKNYGDEYFNTIISASMDGVRMRSKELKEFSCVLNEFHYRPDGKGALKAKKHFYGATGELGNSLETVV</sequence>
<gene>
    <name evidence="1" type="ORF">Hyperionvirus4_116</name>
</gene>
<organism evidence="1">
    <name type="scientific">Hyperionvirus sp</name>
    <dbReference type="NCBI Taxonomy" id="2487770"/>
    <lineage>
        <taxon>Viruses</taxon>
        <taxon>Varidnaviria</taxon>
        <taxon>Bamfordvirae</taxon>
        <taxon>Nucleocytoviricota</taxon>
        <taxon>Megaviricetes</taxon>
        <taxon>Imitervirales</taxon>
        <taxon>Mimiviridae</taxon>
        <taxon>Klosneuvirinae</taxon>
    </lineage>
</organism>
<protein>
    <submittedName>
        <fullName evidence="1">Uncharacterized protein</fullName>
    </submittedName>
</protein>
<reference evidence="1" key="1">
    <citation type="submission" date="2018-10" db="EMBL/GenBank/DDBJ databases">
        <title>Hidden diversity of soil giant viruses.</title>
        <authorList>
            <person name="Schulz F."/>
            <person name="Alteio L."/>
            <person name="Goudeau D."/>
            <person name="Ryan E.M."/>
            <person name="Malmstrom R.R."/>
            <person name="Blanchard J."/>
            <person name="Woyke T."/>
        </authorList>
    </citation>
    <scope>NUCLEOTIDE SEQUENCE</scope>
    <source>
        <strain evidence="1">HYV1</strain>
    </source>
</reference>
<name>A0A3G5AAA0_9VIRU</name>
<proteinExistence type="predicted"/>
<accession>A0A3G5AAA0</accession>
<dbReference type="EMBL" id="MK072386">
    <property type="protein sequence ID" value="AYV83151.1"/>
    <property type="molecule type" value="Genomic_DNA"/>
</dbReference>
<evidence type="ECO:0000313" key="1">
    <source>
        <dbReference type="EMBL" id="AYV83151.1"/>
    </source>
</evidence>